<sequence>MQFHYLLKNLLKYQLKSGIYAEIKTVYGGFRNMKRWVNVLKYNTHEYTAI</sequence>
<dbReference type="AlphaFoldDB" id="S7WKZ2"/>
<accession>S7WKZ2</accession>
<gene>
    <name evidence="1" type="ORF">ADICYQ_3590</name>
</gene>
<protein>
    <submittedName>
        <fullName evidence="1">Uncharacterized protein</fullName>
    </submittedName>
</protein>
<organism evidence="1 2">
    <name type="scientific">Cyclobacterium qasimii M12-11B</name>
    <dbReference type="NCBI Taxonomy" id="641524"/>
    <lineage>
        <taxon>Bacteria</taxon>
        <taxon>Pseudomonadati</taxon>
        <taxon>Bacteroidota</taxon>
        <taxon>Cytophagia</taxon>
        <taxon>Cytophagales</taxon>
        <taxon>Cyclobacteriaceae</taxon>
        <taxon>Cyclobacterium</taxon>
    </lineage>
</organism>
<dbReference type="EMBL" id="ATNM01000126">
    <property type="protein sequence ID" value="EPR67394.1"/>
    <property type="molecule type" value="Genomic_DNA"/>
</dbReference>
<evidence type="ECO:0000313" key="2">
    <source>
        <dbReference type="Proteomes" id="UP000014974"/>
    </source>
</evidence>
<proteinExistence type="predicted"/>
<reference evidence="1 2" key="1">
    <citation type="journal article" date="2013" name="Genome Announc.">
        <title>Draft Genome Sequence of Cyclobacterium qasimii Strain M12-11BT, Isolated from Arctic Marine Sediment.</title>
        <authorList>
            <person name="Shivaji S."/>
            <person name="Ara S."/>
            <person name="Singh A."/>
            <person name="Kumar Pinnaka A."/>
        </authorList>
    </citation>
    <scope>NUCLEOTIDE SEQUENCE [LARGE SCALE GENOMIC DNA]</scope>
    <source>
        <strain evidence="1 2">M12-11B</strain>
    </source>
</reference>
<dbReference type="Proteomes" id="UP000014974">
    <property type="component" value="Unassembled WGS sequence"/>
</dbReference>
<name>S7WKZ2_9BACT</name>
<evidence type="ECO:0000313" key="1">
    <source>
        <dbReference type="EMBL" id="EPR67394.1"/>
    </source>
</evidence>
<comment type="caution">
    <text evidence="1">The sequence shown here is derived from an EMBL/GenBank/DDBJ whole genome shotgun (WGS) entry which is preliminary data.</text>
</comment>